<dbReference type="GeneID" id="70232738"/>
<evidence type="ECO:0000313" key="1">
    <source>
        <dbReference type="EMBL" id="KAH3671059.1"/>
    </source>
</evidence>
<name>A0A9P8T9Y6_9ASCO</name>
<dbReference type="RefSeq" id="XP_046064427.1">
    <property type="nucleotide sequence ID" value="XM_046208901.1"/>
</dbReference>
<sequence length="129" mass="14833">MPPPRYSRYRTAKRIWRSIINLLSTGYVSDSSAFVNLRHNTTKPNHRTKIRKSRWSRKPTPRAKLSNRVSNRVIHELTSEENGGEIISNMWSWSSLWLSLFSFWKSPSVGSATRPSRSGVGNFNVNVSI</sequence>
<dbReference type="OrthoDB" id="3994402at2759"/>
<proteinExistence type="predicted"/>
<dbReference type="EMBL" id="JAEUBE010000084">
    <property type="protein sequence ID" value="KAH3671059.1"/>
    <property type="molecule type" value="Genomic_DNA"/>
</dbReference>
<evidence type="ECO:0000313" key="2">
    <source>
        <dbReference type="Proteomes" id="UP000769157"/>
    </source>
</evidence>
<accession>A0A9P8T9Y6</accession>
<organism evidence="1 2">
    <name type="scientific">Ogataea philodendri</name>
    <dbReference type="NCBI Taxonomy" id="1378263"/>
    <lineage>
        <taxon>Eukaryota</taxon>
        <taxon>Fungi</taxon>
        <taxon>Dikarya</taxon>
        <taxon>Ascomycota</taxon>
        <taxon>Saccharomycotina</taxon>
        <taxon>Pichiomycetes</taxon>
        <taxon>Pichiales</taxon>
        <taxon>Pichiaceae</taxon>
        <taxon>Ogataea</taxon>
    </lineage>
</organism>
<dbReference type="AlphaFoldDB" id="A0A9P8T9Y6"/>
<gene>
    <name evidence="1" type="ORF">OGAPHI_000770</name>
</gene>
<dbReference type="Proteomes" id="UP000769157">
    <property type="component" value="Unassembled WGS sequence"/>
</dbReference>
<reference evidence="1" key="1">
    <citation type="journal article" date="2021" name="Open Biol.">
        <title>Shared evolutionary footprints suggest mitochondrial oxidative damage underlies multiple complex I losses in fungi.</title>
        <authorList>
            <person name="Schikora-Tamarit M.A."/>
            <person name="Marcet-Houben M."/>
            <person name="Nosek J."/>
            <person name="Gabaldon T."/>
        </authorList>
    </citation>
    <scope>NUCLEOTIDE SEQUENCE</scope>
    <source>
        <strain evidence="1">CBS6075</strain>
    </source>
</reference>
<keyword evidence="2" id="KW-1185">Reference proteome</keyword>
<protein>
    <submittedName>
        <fullName evidence="1">Uncharacterized protein</fullName>
    </submittedName>
</protein>
<reference evidence="1" key="2">
    <citation type="submission" date="2021-01" db="EMBL/GenBank/DDBJ databases">
        <authorList>
            <person name="Schikora-Tamarit M.A."/>
        </authorList>
    </citation>
    <scope>NUCLEOTIDE SEQUENCE</scope>
    <source>
        <strain evidence="1">CBS6075</strain>
    </source>
</reference>
<comment type="caution">
    <text evidence="1">The sequence shown here is derived from an EMBL/GenBank/DDBJ whole genome shotgun (WGS) entry which is preliminary data.</text>
</comment>